<organism evidence="2 3">
    <name type="scientific">Methanosarcina baikalica</name>
    <dbReference type="NCBI Taxonomy" id="3073890"/>
    <lineage>
        <taxon>Archaea</taxon>
        <taxon>Methanobacteriati</taxon>
        <taxon>Methanobacteriota</taxon>
        <taxon>Stenosarchaea group</taxon>
        <taxon>Methanomicrobia</taxon>
        <taxon>Methanosarcinales</taxon>
        <taxon>Methanosarcinaceae</taxon>
        <taxon>Methanosarcina</taxon>
    </lineage>
</organism>
<evidence type="ECO:0000313" key="2">
    <source>
        <dbReference type="EMBL" id="MDR7665883.1"/>
    </source>
</evidence>
<reference evidence="3" key="1">
    <citation type="submission" date="2023-07" db="EMBL/GenBank/DDBJ databases">
        <title>Whole-genome sequencing of a new Methanosarcina sp. Z-7115.</title>
        <authorList>
            <person name="Zhilina T.N."/>
            <person name="Merkel A.Y."/>
        </authorList>
    </citation>
    <scope>NUCLEOTIDE SEQUENCE [LARGE SCALE GENOMIC DNA]</scope>
    <source>
        <strain evidence="3">Z-7115</strain>
    </source>
</reference>
<comment type="caution">
    <text evidence="2">The sequence shown here is derived from an EMBL/GenBank/DDBJ whole genome shotgun (WGS) entry which is preliminary data.</text>
</comment>
<name>A0ABU2D1M8_9EURY</name>
<accession>A0ABU2D1M8</accession>
<dbReference type="Proteomes" id="UP001246244">
    <property type="component" value="Unassembled WGS sequence"/>
</dbReference>
<protein>
    <submittedName>
        <fullName evidence="2">DUF1638 domain-containing protein</fullName>
    </submittedName>
</protein>
<keyword evidence="3" id="KW-1185">Reference proteome</keyword>
<gene>
    <name evidence="2" type="ORF">RG963_08880</name>
</gene>
<feature type="domain" description="DUF1638" evidence="1">
    <location>
        <begin position="106"/>
        <end position="274"/>
    </location>
</feature>
<dbReference type="EMBL" id="JAVKPK010000030">
    <property type="protein sequence ID" value="MDR7665883.1"/>
    <property type="molecule type" value="Genomic_DNA"/>
</dbReference>
<evidence type="ECO:0000259" key="1">
    <source>
        <dbReference type="Pfam" id="PF07796"/>
    </source>
</evidence>
<dbReference type="RefSeq" id="WP_310575908.1">
    <property type="nucleotide sequence ID" value="NZ_JAVKPK010000030.1"/>
</dbReference>
<sequence>MPVLSIIACRMLEDELVHVLSKDRELQQLIVVENRDISGFLRKLKSKNCSPRTVFLDRIPALLKGGSSSDFKTFAKFLSFFPFFKRIQEKKKIREEKKVSVVVNLLRLGLHADLELLKAEVYRNIREMAPFSDRILIFYGTCGNTFGKLEEDFAGLGCPLFFLKEKSGETIEDCISLALGGNEAYSRAMIEFRGMGTIYLTPMWASSWKRLGTEAGSQDFNNSYLKNPLYCLAAKIDNGLVDNLDFNENVQEFACAFGMKVMNLKGSVEIVEQSYLNARNSVTGK</sequence>
<dbReference type="Pfam" id="PF07796">
    <property type="entry name" value="DUF1638"/>
    <property type="match status" value="1"/>
</dbReference>
<evidence type="ECO:0000313" key="3">
    <source>
        <dbReference type="Proteomes" id="UP001246244"/>
    </source>
</evidence>
<dbReference type="InterPro" id="IPR012437">
    <property type="entry name" value="DUF1638"/>
</dbReference>
<proteinExistence type="predicted"/>